<comment type="caution">
    <text evidence="1">The sequence shown here is derived from an EMBL/GenBank/DDBJ whole genome shotgun (WGS) entry which is preliminary data.</text>
</comment>
<gene>
    <name evidence="1" type="ORF">EYF80_039239</name>
</gene>
<reference evidence="1 2" key="1">
    <citation type="submission" date="2019-03" db="EMBL/GenBank/DDBJ databases">
        <title>First draft genome of Liparis tanakae, snailfish: a comprehensive survey of snailfish specific genes.</title>
        <authorList>
            <person name="Kim W."/>
            <person name="Song I."/>
            <person name="Jeong J.-H."/>
            <person name="Kim D."/>
            <person name="Kim S."/>
            <person name="Ryu S."/>
            <person name="Song J.Y."/>
            <person name="Lee S.K."/>
        </authorList>
    </citation>
    <scope>NUCLEOTIDE SEQUENCE [LARGE SCALE GENOMIC DNA]</scope>
    <source>
        <tissue evidence="1">Muscle</tissue>
    </source>
</reference>
<proteinExistence type="predicted"/>
<keyword evidence="2" id="KW-1185">Reference proteome</keyword>
<dbReference type="Proteomes" id="UP000314294">
    <property type="component" value="Unassembled WGS sequence"/>
</dbReference>
<organism evidence="1 2">
    <name type="scientific">Liparis tanakae</name>
    <name type="common">Tanaka's snailfish</name>
    <dbReference type="NCBI Taxonomy" id="230148"/>
    <lineage>
        <taxon>Eukaryota</taxon>
        <taxon>Metazoa</taxon>
        <taxon>Chordata</taxon>
        <taxon>Craniata</taxon>
        <taxon>Vertebrata</taxon>
        <taxon>Euteleostomi</taxon>
        <taxon>Actinopterygii</taxon>
        <taxon>Neopterygii</taxon>
        <taxon>Teleostei</taxon>
        <taxon>Neoteleostei</taxon>
        <taxon>Acanthomorphata</taxon>
        <taxon>Eupercaria</taxon>
        <taxon>Perciformes</taxon>
        <taxon>Cottioidei</taxon>
        <taxon>Cottales</taxon>
        <taxon>Liparidae</taxon>
        <taxon>Liparis</taxon>
    </lineage>
</organism>
<protein>
    <submittedName>
        <fullName evidence="1">Uncharacterized protein</fullName>
    </submittedName>
</protein>
<dbReference type="EMBL" id="SRLO01000613">
    <property type="protein sequence ID" value="TNN50537.1"/>
    <property type="molecule type" value="Genomic_DNA"/>
</dbReference>
<accession>A0A4Z2GAC7</accession>
<sequence>MNPHLVLEEYLWQQDNLRPATVTATAGPRYQLKPLGLIALPGAAISSCPAYVVRTQSKSQELPSSRCVAR</sequence>
<evidence type="ECO:0000313" key="1">
    <source>
        <dbReference type="EMBL" id="TNN50537.1"/>
    </source>
</evidence>
<evidence type="ECO:0000313" key="2">
    <source>
        <dbReference type="Proteomes" id="UP000314294"/>
    </source>
</evidence>
<name>A0A4Z2GAC7_9TELE</name>
<dbReference type="AlphaFoldDB" id="A0A4Z2GAC7"/>